<evidence type="ECO:0000256" key="7">
    <source>
        <dbReference type="ARBA" id="ARBA00023098"/>
    </source>
</evidence>
<dbReference type="GO" id="GO:0019897">
    <property type="term" value="C:extrinsic component of plasma membrane"/>
    <property type="evidence" value="ECO:0007669"/>
    <property type="project" value="UniProtKB-UniRule"/>
</dbReference>
<feature type="binding site" evidence="10">
    <location>
        <position position="117"/>
    </location>
    <ligand>
        <name>Mn(2+)</name>
        <dbReference type="ChEBI" id="CHEBI:29035"/>
        <label>2</label>
    </ligand>
</feature>
<dbReference type="HAMAP" id="MF_00575">
    <property type="entry name" value="LpxH"/>
    <property type="match status" value="1"/>
</dbReference>
<dbReference type="InterPro" id="IPR010138">
    <property type="entry name" value="UDP-diacylglucosamine_Hdrlase"/>
</dbReference>
<dbReference type="InterPro" id="IPR029052">
    <property type="entry name" value="Metallo-depent_PP-like"/>
</dbReference>
<organism evidence="12 13">
    <name type="scientific">Candidatus Muproteobacteria bacterium RBG_16_64_10</name>
    <dbReference type="NCBI Taxonomy" id="1817757"/>
    <lineage>
        <taxon>Bacteria</taxon>
        <taxon>Pseudomonadati</taxon>
        <taxon>Pseudomonadota</taxon>
        <taxon>Candidatus Muproteobacteria</taxon>
    </lineage>
</organism>
<feature type="binding site" evidence="10">
    <location>
        <begin position="82"/>
        <end position="83"/>
    </location>
    <ligand>
        <name>substrate</name>
    </ligand>
</feature>
<evidence type="ECO:0000256" key="6">
    <source>
        <dbReference type="ARBA" id="ARBA00022801"/>
    </source>
</evidence>
<accession>A0A1F6T3B1</accession>
<feature type="binding site" evidence="10">
    <location>
        <position position="82"/>
    </location>
    <ligand>
        <name>Mn(2+)</name>
        <dbReference type="ChEBI" id="CHEBI:29035"/>
        <label>2</label>
    </ligand>
</feature>
<comment type="caution">
    <text evidence="12">The sequence shown here is derived from an EMBL/GenBank/DDBJ whole genome shotgun (WGS) entry which is preliminary data.</text>
</comment>
<gene>
    <name evidence="10" type="primary">lpxH</name>
    <name evidence="12" type="ORF">A2V91_02740</name>
</gene>
<name>A0A1F6T3B1_9PROT</name>
<feature type="binding site" evidence="10">
    <location>
        <position position="198"/>
    </location>
    <ligand>
        <name>Mn(2+)</name>
        <dbReference type="ChEBI" id="CHEBI:29035"/>
        <label>2</label>
    </ligand>
</feature>
<evidence type="ECO:0000256" key="2">
    <source>
        <dbReference type="ARBA" id="ARBA00022516"/>
    </source>
</evidence>
<dbReference type="PANTHER" id="PTHR34990">
    <property type="entry name" value="UDP-2,3-DIACYLGLUCOSAMINE HYDROLASE-RELATED"/>
    <property type="match status" value="1"/>
</dbReference>
<feature type="domain" description="Calcineurin-like phosphoesterase" evidence="11">
    <location>
        <begin position="5"/>
        <end position="202"/>
    </location>
</feature>
<feature type="binding site" evidence="10">
    <location>
        <position position="163"/>
    </location>
    <ligand>
        <name>substrate</name>
    </ligand>
</feature>
<comment type="pathway">
    <text evidence="10">Glycolipid biosynthesis; lipid IV(A) biosynthesis; lipid IV(A) from (3R)-3-hydroxytetradecanoyl-[acyl-carrier-protein] and UDP-N-acetyl-alpha-D-glucosamine: step 4/6.</text>
</comment>
<dbReference type="PANTHER" id="PTHR34990:SF1">
    <property type="entry name" value="UDP-2,3-DIACYLGLUCOSAMINE HYDROLASE"/>
    <property type="match status" value="1"/>
</dbReference>
<dbReference type="InterPro" id="IPR004843">
    <property type="entry name" value="Calcineurin-like_PHP"/>
</dbReference>
<evidence type="ECO:0000256" key="9">
    <source>
        <dbReference type="ARBA" id="ARBA00023211"/>
    </source>
</evidence>
<keyword evidence="1 10" id="KW-1003">Cell membrane</keyword>
<feature type="binding site" evidence="10">
    <location>
        <position position="167"/>
    </location>
    <ligand>
        <name>substrate</name>
    </ligand>
</feature>
<protein>
    <recommendedName>
        <fullName evidence="10">UDP-2,3-diacylglucosamine hydrolase</fullName>
        <ecNumber evidence="10">3.6.1.54</ecNumber>
    </recommendedName>
    <alternativeName>
        <fullName evidence="10">UDP-2,3-diacylglucosamine diphosphatase</fullName>
    </alternativeName>
</protein>
<dbReference type="GO" id="GO:0008758">
    <property type="term" value="F:UDP-2,3-diacylglucosamine hydrolase activity"/>
    <property type="evidence" value="ECO:0007669"/>
    <property type="project" value="UniProtKB-UniRule"/>
</dbReference>
<evidence type="ECO:0000313" key="13">
    <source>
        <dbReference type="Proteomes" id="UP000179334"/>
    </source>
</evidence>
<evidence type="ECO:0000256" key="3">
    <source>
        <dbReference type="ARBA" id="ARBA00022519"/>
    </source>
</evidence>
<dbReference type="Proteomes" id="UP000179334">
    <property type="component" value="Unassembled WGS sequence"/>
</dbReference>
<keyword evidence="7 10" id="KW-0443">Lipid metabolism</keyword>
<keyword evidence="5 10" id="KW-0479">Metal-binding</keyword>
<comment type="catalytic activity">
    <reaction evidence="10">
        <text>UDP-2-N,3-O-bis[(3R)-3-hydroxytetradecanoyl]-alpha-D-glucosamine + H2O = 2-N,3-O-bis[(3R)-3-hydroxytetradecanoyl]-alpha-D-glucosaminyl 1-phosphate + UMP + 2 H(+)</text>
        <dbReference type="Rhea" id="RHEA:25213"/>
        <dbReference type="ChEBI" id="CHEBI:15377"/>
        <dbReference type="ChEBI" id="CHEBI:15378"/>
        <dbReference type="ChEBI" id="CHEBI:57865"/>
        <dbReference type="ChEBI" id="CHEBI:57957"/>
        <dbReference type="ChEBI" id="CHEBI:78847"/>
        <dbReference type="EC" id="3.6.1.54"/>
    </reaction>
</comment>
<sequence>MPGTTLFISDLHLCGQRPTITQLFLDFLAGEARTADALYILGDLFEFWIGDDAAGQDDFRAVVAGLHALTRSGTPVFVMHGNRDFLMGPGFEQVTGCRLIADPVRIDLYGQPALLMHGDSLCTADTEYMGFRAMVRSPDWQRDFLAKSLAERNAIFGSYREISKATTLKKKPEIMDVTQHAVEAIMRQHGVHRLIHGHTHRPGEHVFDLDGARARRLVLGDWYEHGSMLRVNAKGWKLEQLRPAGDPQQRTGR</sequence>
<dbReference type="NCBIfam" id="TIGR01854">
    <property type="entry name" value="lipid_A_lpxH"/>
    <property type="match status" value="1"/>
</dbReference>
<keyword evidence="2 10" id="KW-0444">Lipid biosynthesis</keyword>
<evidence type="ECO:0000256" key="10">
    <source>
        <dbReference type="HAMAP-Rule" id="MF_00575"/>
    </source>
</evidence>
<dbReference type="AlphaFoldDB" id="A0A1F6T3B1"/>
<proteinExistence type="inferred from homology"/>
<evidence type="ECO:0000256" key="1">
    <source>
        <dbReference type="ARBA" id="ARBA00022475"/>
    </source>
</evidence>
<dbReference type="EMBL" id="MFSR01000040">
    <property type="protein sequence ID" value="OGI39647.1"/>
    <property type="molecule type" value="Genomic_DNA"/>
</dbReference>
<keyword evidence="3 10" id="KW-0997">Cell inner membrane</keyword>
<dbReference type="EC" id="3.6.1.54" evidence="10"/>
<dbReference type="GO" id="GO:0030145">
    <property type="term" value="F:manganese ion binding"/>
    <property type="evidence" value="ECO:0007669"/>
    <property type="project" value="UniProtKB-UniRule"/>
</dbReference>
<evidence type="ECO:0000259" key="11">
    <source>
        <dbReference type="Pfam" id="PF00149"/>
    </source>
</evidence>
<feature type="binding site" evidence="10">
    <location>
        <position position="200"/>
    </location>
    <ligand>
        <name>Mn(2+)</name>
        <dbReference type="ChEBI" id="CHEBI:29035"/>
        <label>1</label>
    </ligand>
</feature>
<comment type="subcellular location">
    <subcellularLocation>
        <location evidence="10">Cell inner membrane</location>
        <topology evidence="10">Peripheral membrane protein</topology>
        <orientation evidence="10">Cytoplasmic side</orientation>
    </subcellularLocation>
</comment>
<evidence type="ECO:0000313" key="12">
    <source>
        <dbReference type="EMBL" id="OGI39647.1"/>
    </source>
</evidence>
<comment type="similarity">
    <text evidence="10">Belongs to the LpxH family.</text>
</comment>
<feature type="binding site" evidence="10">
    <location>
        <position position="198"/>
    </location>
    <ligand>
        <name>substrate</name>
    </ligand>
</feature>
<feature type="binding site" evidence="10">
    <location>
        <position position="43"/>
    </location>
    <ligand>
        <name>Mn(2+)</name>
        <dbReference type="ChEBI" id="CHEBI:29035"/>
        <label>1</label>
    </ligand>
</feature>
<feature type="binding site" evidence="10">
    <location>
        <position position="125"/>
    </location>
    <ligand>
        <name>substrate</name>
    </ligand>
</feature>
<dbReference type="GO" id="GO:0009245">
    <property type="term" value="P:lipid A biosynthetic process"/>
    <property type="evidence" value="ECO:0007669"/>
    <property type="project" value="UniProtKB-UniRule"/>
</dbReference>
<keyword evidence="9 10" id="KW-0464">Manganese</keyword>
<feature type="binding site" evidence="10">
    <location>
        <position position="10"/>
    </location>
    <ligand>
        <name>Mn(2+)</name>
        <dbReference type="ChEBI" id="CHEBI:29035"/>
        <label>1</label>
    </ligand>
</feature>
<dbReference type="SUPFAM" id="SSF56300">
    <property type="entry name" value="Metallo-dependent phosphatases"/>
    <property type="match status" value="1"/>
</dbReference>
<evidence type="ECO:0000256" key="8">
    <source>
        <dbReference type="ARBA" id="ARBA00023136"/>
    </source>
</evidence>
<dbReference type="CDD" id="cd07398">
    <property type="entry name" value="MPP_YbbF-LpxH"/>
    <property type="match status" value="1"/>
</dbReference>
<feature type="binding site" evidence="10">
    <location>
        <position position="43"/>
    </location>
    <ligand>
        <name>Mn(2+)</name>
        <dbReference type="ChEBI" id="CHEBI:29035"/>
        <label>2</label>
    </ligand>
</feature>
<evidence type="ECO:0000256" key="4">
    <source>
        <dbReference type="ARBA" id="ARBA00022556"/>
    </source>
</evidence>
<keyword evidence="8 10" id="KW-0472">Membrane</keyword>
<comment type="function">
    <text evidence="10">Hydrolyzes the pyrophosphate bond of UDP-2,3-diacylglucosamine to yield 2,3-diacylglucosamine 1-phosphate (lipid X) and UMP by catalyzing the attack of water at the alpha-P atom. Involved in the biosynthesis of lipid A, a phosphorylated glycolipid that anchors the lipopolysaccharide to the outer membrane of the cell.</text>
</comment>
<keyword evidence="4 10" id="KW-0441">Lipid A biosynthesis</keyword>
<dbReference type="Pfam" id="PF00149">
    <property type="entry name" value="Metallophos"/>
    <property type="match status" value="1"/>
</dbReference>
<evidence type="ECO:0000256" key="5">
    <source>
        <dbReference type="ARBA" id="ARBA00022723"/>
    </source>
</evidence>
<reference evidence="12 13" key="1">
    <citation type="journal article" date="2016" name="Nat. Commun.">
        <title>Thousands of microbial genomes shed light on interconnected biogeochemical processes in an aquifer system.</title>
        <authorList>
            <person name="Anantharaman K."/>
            <person name="Brown C.T."/>
            <person name="Hug L.A."/>
            <person name="Sharon I."/>
            <person name="Castelle C.J."/>
            <person name="Probst A.J."/>
            <person name="Thomas B.C."/>
            <person name="Singh A."/>
            <person name="Wilkins M.J."/>
            <person name="Karaoz U."/>
            <person name="Brodie E.L."/>
            <person name="Williams K.H."/>
            <person name="Hubbard S.S."/>
            <person name="Banfield J.F."/>
        </authorList>
    </citation>
    <scope>NUCLEOTIDE SEQUENCE [LARGE SCALE GENOMIC DNA]</scope>
</reference>
<dbReference type="NCBIfam" id="NF003743">
    <property type="entry name" value="PRK05340.1"/>
    <property type="match status" value="1"/>
</dbReference>
<feature type="binding site" evidence="10">
    <location>
        <position position="170"/>
    </location>
    <ligand>
        <name>substrate</name>
    </ligand>
</feature>
<dbReference type="GO" id="GO:0005737">
    <property type="term" value="C:cytoplasm"/>
    <property type="evidence" value="ECO:0007669"/>
    <property type="project" value="InterPro"/>
</dbReference>
<dbReference type="UniPathway" id="UPA00359">
    <property type="reaction ID" value="UER00480"/>
</dbReference>
<dbReference type="InterPro" id="IPR043461">
    <property type="entry name" value="LpxH-like"/>
</dbReference>
<dbReference type="Gene3D" id="3.60.21.10">
    <property type="match status" value="1"/>
</dbReference>
<comment type="cofactor">
    <cofactor evidence="10">
        <name>Mn(2+)</name>
        <dbReference type="ChEBI" id="CHEBI:29035"/>
    </cofactor>
    <text evidence="10">Binds 2 Mn(2+) ions per subunit in a binuclear metal center.</text>
</comment>
<feature type="binding site" evidence="10">
    <location>
        <position position="12"/>
    </location>
    <ligand>
        <name>Mn(2+)</name>
        <dbReference type="ChEBI" id="CHEBI:29035"/>
        <label>1</label>
    </ligand>
</feature>
<keyword evidence="6 10" id="KW-0378">Hydrolase</keyword>